<evidence type="ECO:0000256" key="1">
    <source>
        <dbReference type="SAM" id="Coils"/>
    </source>
</evidence>
<dbReference type="AlphaFoldDB" id="A0A7S7G0B6"/>
<feature type="coiled-coil region" evidence="1">
    <location>
        <begin position="4"/>
        <end position="56"/>
    </location>
</feature>
<proteinExistence type="predicted"/>
<gene>
    <name evidence="2" type="ORF">H7685_02185</name>
</gene>
<organism evidence="2">
    <name type="scientific">Candidatus Phytoplasma australasiaticum subsp. australasiaticum</name>
    <dbReference type="NCBI Taxonomy" id="2832407"/>
    <lineage>
        <taxon>Bacteria</taxon>
        <taxon>Bacillati</taxon>
        <taxon>Mycoplasmatota</taxon>
        <taxon>Mollicutes</taxon>
        <taxon>Acholeplasmatales</taxon>
        <taxon>Acholeplasmataceae</taxon>
        <taxon>Candidatus Phytoplasma</taxon>
        <taxon>16SrII (Peanut WB group)</taxon>
        <taxon>Candidatus Phytoplasma australasiaticum</taxon>
    </lineage>
</organism>
<dbReference type="EMBL" id="CP060385">
    <property type="protein sequence ID" value="QOX89294.1"/>
    <property type="molecule type" value="Genomic_DNA"/>
</dbReference>
<protein>
    <submittedName>
        <fullName evidence="2">Uncharacterized protein</fullName>
    </submittedName>
</protein>
<reference evidence="2" key="1">
    <citation type="submission" date="2020-08" db="EMBL/GenBank/DDBJ databases">
        <title>Phytoplasma sp. strain PR08 associated with Phyllody Disease of Parthenium hysterophorus.</title>
        <authorList>
            <person name="Kirdat K."/>
            <person name="Tiwarekar B."/>
            <person name="Yadav A."/>
        </authorList>
    </citation>
    <scope>NUCLEOTIDE SEQUENCE [LARGE SCALE GENOMIC DNA]</scope>
    <source>
        <strain evidence="2">PR08</strain>
    </source>
</reference>
<sequence>MHLMDQIRQELKILKNKLQNLSEQIINTNNNEDNDLKQLILEIAHKQKELLKLKNIGVHDESKNDN</sequence>
<name>A0A7S7G0B6_9MOLU</name>
<accession>A0A7S7G0B6</accession>
<evidence type="ECO:0000313" key="2">
    <source>
        <dbReference type="EMBL" id="QOX89294.1"/>
    </source>
</evidence>
<keyword evidence="1" id="KW-0175">Coiled coil</keyword>